<organism evidence="1 2">
    <name type="scientific">Elysia marginata</name>
    <dbReference type="NCBI Taxonomy" id="1093978"/>
    <lineage>
        <taxon>Eukaryota</taxon>
        <taxon>Metazoa</taxon>
        <taxon>Spiralia</taxon>
        <taxon>Lophotrochozoa</taxon>
        <taxon>Mollusca</taxon>
        <taxon>Gastropoda</taxon>
        <taxon>Heterobranchia</taxon>
        <taxon>Euthyneura</taxon>
        <taxon>Panpulmonata</taxon>
        <taxon>Sacoglossa</taxon>
        <taxon>Placobranchoidea</taxon>
        <taxon>Plakobranchidae</taxon>
        <taxon>Elysia</taxon>
    </lineage>
</organism>
<name>A0AAV4ELD4_9GAST</name>
<accession>A0AAV4ELD4</accession>
<evidence type="ECO:0000313" key="1">
    <source>
        <dbReference type="EMBL" id="GFR61555.1"/>
    </source>
</evidence>
<comment type="caution">
    <text evidence="1">The sequence shown here is derived from an EMBL/GenBank/DDBJ whole genome shotgun (WGS) entry which is preliminary data.</text>
</comment>
<gene>
    <name evidence="1" type="ORF">ElyMa_000106700</name>
</gene>
<protein>
    <submittedName>
        <fullName evidence="1">Uncharacterized protein</fullName>
    </submittedName>
</protein>
<sequence>MLALGSTYRRAARQASHAPVGLPDTVGPTQQDLIDLLYTGLSVGYSSLARKLNELDMDKLHRNPVRSYIRPSLAVIAGIRASLAITADFNLR</sequence>
<reference evidence="1 2" key="1">
    <citation type="journal article" date="2021" name="Elife">
        <title>Chloroplast acquisition without the gene transfer in kleptoplastic sea slugs, Plakobranchus ocellatus.</title>
        <authorList>
            <person name="Maeda T."/>
            <person name="Takahashi S."/>
            <person name="Yoshida T."/>
            <person name="Shimamura S."/>
            <person name="Takaki Y."/>
            <person name="Nagai Y."/>
            <person name="Toyoda A."/>
            <person name="Suzuki Y."/>
            <person name="Arimoto A."/>
            <person name="Ishii H."/>
            <person name="Satoh N."/>
            <person name="Nishiyama T."/>
            <person name="Hasebe M."/>
            <person name="Maruyama T."/>
            <person name="Minagawa J."/>
            <person name="Obokata J."/>
            <person name="Shigenobu S."/>
        </authorList>
    </citation>
    <scope>NUCLEOTIDE SEQUENCE [LARGE SCALE GENOMIC DNA]</scope>
</reference>
<dbReference type="Proteomes" id="UP000762676">
    <property type="component" value="Unassembled WGS sequence"/>
</dbReference>
<dbReference type="AlphaFoldDB" id="A0AAV4ELD4"/>
<dbReference type="EMBL" id="BMAT01000203">
    <property type="protein sequence ID" value="GFR61555.1"/>
    <property type="molecule type" value="Genomic_DNA"/>
</dbReference>
<evidence type="ECO:0000313" key="2">
    <source>
        <dbReference type="Proteomes" id="UP000762676"/>
    </source>
</evidence>
<proteinExistence type="predicted"/>
<keyword evidence="2" id="KW-1185">Reference proteome</keyword>